<sequence length="616" mass="70193">MKAPGGSRFGGIGDSLLDSRFDPKEKERFKAQLDRADAHKEEKTYPIPVSFYASRLDPKAEEAIKKIALACFAIASEAGLRVNSLAPKVEFYGPAEWEKKSGEKAGSMELPAAKLVLGPGQPVVQLVLPLEIKTTEVVIKTVRLLCSKLFGHLFFSTNVPSRPPFSLMPDQSAPIDFDFKEKLYFLRFLGDLDPKLEAYYDQEAIARGFKGPKAREQGQKALFKTLSENKSHQPQAASLIERGFTKVIERLKADDQVFFDQLVGQMDHMLPRGGLILPHEQKNFDFFKETKQWNLFHALEDRLQLATGHLGELVECYHWLDQLAHQEIDLNPDLAHLWKRTIRERGQQLRKRGWVKLHLIEGAHLSQEQKDELARFPLWVWQRGLLDNLPKGSKPEKWIARYLDQYRHSLYAKLYEMGFRLNQEIDKVLASESAVRFKEATRIKALKTSLELLNENLTDLLNCSRIAFRLAGLTNTRGPGKTKILADYSEGWAYFVSFALVHRYYLGAGSANGAKFLKVIEDYTTSQIETSPSYRISGLLLALYRAQGFQLEPQVKLLVKEHKMLDFFAINQSELFLKKKSAPGAIIDHFGELVAKWQAERQDQEIGPDELVGFEK</sequence>
<dbReference type="EMBL" id="MFNE01000026">
    <property type="protein sequence ID" value="OGG95247.1"/>
    <property type="molecule type" value="Genomic_DNA"/>
</dbReference>
<dbReference type="Proteomes" id="UP000178449">
    <property type="component" value="Unassembled WGS sequence"/>
</dbReference>
<name>A0A1F6GAW6_9PROT</name>
<evidence type="ECO:0000313" key="2">
    <source>
        <dbReference type="EMBL" id="OGG95247.1"/>
    </source>
</evidence>
<accession>A0A1F6GAW6</accession>
<dbReference type="AlphaFoldDB" id="A0A1F6GAW6"/>
<evidence type="ECO:0000256" key="1">
    <source>
        <dbReference type="SAM" id="MobiDB-lite"/>
    </source>
</evidence>
<comment type="caution">
    <text evidence="2">The sequence shown here is derived from an EMBL/GenBank/DDBJ whole genome shotgun (WGS) entry which is preliminary data.</text>
</comment>
<gene>
    <name evidence="2" type="ORF">A2527_08735</name>
</gene>
<evidence type="ECO:0000313" key="3">
    <source>
        <dbReference type="Proteomes" id="UP000178449"/>
    </source>
</evidence>
<reference evidence="2 3" key="1">
    <citation type="journal article" date="2016" name="Nat. Commun.">
        <title>Thousands of microbial genomes shed light on interconnected biogeochemical processes in an aquifer system.</title>
        <authorList>
            <person name="Anantharaman K."/>
            <person name="Brown C.T."/>
            <person name="Hug L.A."/>
            <person name="Sharon I."/>
            <person name="Castelle C.J."/>
            <person name="Probst A.J."/>
            <person name="Thomas B.C."/>
            <person name="Singh A."/>
            <person name="Wilkins M.J."/>
            <person name="Karaoz U."/>
            <person name="Brodie E.L."/>
            <person name="Williams K.H."/>
            <person name="Hubbard S.S."/>
            <person name="Banfield J.F."/>
        </authorList>
    </citation>
    <scope>NUCLEOTIDE SEQUENCE [LARGE SCALE GENOMIC DNA]</scope>
</reference>
<dbReference type="STRING" id="1817772.A2527_08735"/>
<protein>
    <submittedName>
        <fullName evidence="2">Uncharacterized protein</fullName>
    </submittedName>
</protein>
<organism evidence="2 3">
    <name type="scientific">Candidatus Lambdaproteobacteria bacterium RIFOXYD2_FULL_50_16</name>
    <dbReference type="NCBI Taxonomy" id="1817772"/>
    <lineage>
        <taxon>Bacteria</taxon>
        <taxon>Pseudomonadati</taxon>
        <taxon>Pseudomonadota</taxon>
        <taxon>Candidatus Lambdaproteobacteria</taxon>
    </lineage>
</organism>
<proteinExistence type="predicted"/>
<feature type="region of interest" description="Disordered" evidence="1">
    <location>
        <begin position="1"/>
        <end position="20"/>
    </location>
</feature>